<reference evidence="2 3" key="1">
    <citation type="submission" date="2011-10" db="EMBL/GenBank/DDBJ databases">
        <title>Metabolic and evolutionary patterns in the extreme acidophile Ferroplasma acidiphilum.</title>
        <authorList>
            <person name="Golyshina O.V."/>
            <person name="Kozyavkin S.A."/>
            <person name="Tatusov R.L."/>
            <person name="Slesarev A.I."/>
            <person name="Golyshin P.N."/>
        </authorList>
    </citation>
    <scope>NUCLEOTIDE SEQUENCE [LARGE SCALE GENOMIC DNA]</scope>
    <source>
        <strain evidence="3">Y</strain>
    </source>
</reference>
<gene>
    <name evidence="2" type="ORF">FAD_1616</name>
</gene>
<dbReference type="STRING" id="74969.FAD_1616"/>
<proteinExistence type="predicted"/>
<accession>A0A1V0N5N2</accession>
<feature type="transmembrane region" description="Helical" evidence="1">
    <location>
        <begin position="6"/>
        <end position="25"/>
    </location>
</feature>
<evidence type="ECO:0000313" key="2">
    <source>
        <dbReference type="EMBL" id="ARD85460.1"/>
    </source>
</evidence>
<organism evidence="2 3">
    <name type="scientific">Ferroplasma acidiphilum</name>
    <dbReference type="NCBI Taxonomy" id="74969"/>
    <lineage>
        <taxon>Archaea</taxon>
        <taxon>Methanobacteriati</taxon>
        <taxon>Thermoplasmatota</taxon>
        <taxon>Thermoplasmata</taxon>
        <taxon>Thermoplasmatales</taxon>
        <taxon>Ferroplasmaceae</taxon>
        <taxon>Ferroplasma</taxon>
    </lineage>
</organism>
<keyword evidence="1" id="KW-0812">Transmembrane</keyword>
<sequence>MGFYSILWIIIKYLLPIGILAYSIIKFNPFLIMISVLWLLVTLVVSLINFSIKSNFVRS</sequence>
<protein>
    <submittedName>
        <fullName evidence="2">Uncharacterized protein</fullName>
    </submittedName>
</protein>
<keyword evidence="1" id="KW-0472">Membrane</keyword>
<dbReference type="KEGG" id="fai:FAD_1616"/>
<keyword evidence="3" id="KW-1185">Reference proteome</keyword>
<feature type="transmembrane region" description="Helical" evidence="1">
    <location>
        <begin position="30"/>
        <end position="52"/>
    </location>
</feature>
<dbReference type="EMBL" id="CP015363">
    <property type="protein sequence ID" value="ARD85460.1"/>
    <property type="molecule type" value="Genomic_DNA"/>
</dbReference>
<evidence type="ECO:0000256" key="1">
    <source>
        <dbReference type="SAM" id="Phobius"/>
    </source>
</evidence>
<keyword evidence="1" id="KW-1133">Transmembrane helix</keyword>
<name>A0A1V0N5N2_9ARCH</name>
<dbReference type="AlphaFoldDB" id="A0A1V0N5N2"/>
<evidence type="ECO:0000313" key="3">
    <source>
        <dbReference type="Proteomes" id="UP000192050"/>
    </source>
</evidence>
<dbReference type="Proteomes" id="UP000192050">
    <property type="component" value="Chromosome"/>
</dbReference>